<evidence type="ECO:0000313" key="3">
    <source>
        <dbReference type="Proteomes" id="UP000676649"/>
    </source>
</evidence>
<proteinExistence type="predicted"/>
<accession>A0A975RBB3</accession>
<name>A0A975RBB3_9GAMM</name>
<dbReference type="Proteomes" id="UP000676649">
    <property type="component" value="Chromosome"/>
</dbReference>
<evidence type="ECO:0000259" key="1">
    <source>
        <dbReference type="Pfam" id="PF08972"/>
    </source>
</evidence>
<keyword evidence="3" id="KW-1185">Reference proteome</keyword>
<dbReference type="Gene3D" id="3.30.2390.10">
    <property type="entry name" value="TTHA1013-like"/>
    <property type="match status" value="1"/>
</dbReference>
<dbReference type="KEGG" id="mpad:KEF85_06970"/>
<sequence length="71" mass="7622">MTTVTVTVTVEDGVWTAECDALGLVTESDSYEGLVSKALEIAPEMAALNSVEFENLMLHFVHDCPVVHLAA</sequence>
<gene>
    <name evidence="2" type="ORF">KEF85_06970</name>
</gene>
<protein>
    <submittedName>
        <fullName evidence="2">DUF1902 domain-containing protein</fullName>
    </submittedName>
</protein>
<dbReference type="InterPro" id="IPR015066">
    <property type="entry name" value="DUF1902"/>
</dbReference>
<dbReference type="AlphaFoldDB" id="A0A975RBB3"/>
<dbReference type="SUPFAM" id="SSF143100">
    <property type="entry name" value="TTHA1013/TTHA0281-like"/>
    <property type="match status" value="1"/>
</dbReference>
<organism evidence="2 3">
    <name type="scientific">Methylomonas paludis</name>
    <dbReference type="NCBI Taxonomy" id="1173101"/>
    <lineage>
        <taxon>Bacteria</taxon>
        <taxon>Pseudomonadati</taxon>
        <taxon>Pseudomonadota</taxon>
        <taxon>Gammaproteobacteria</taxon>
        <taxon>Methylococcales</taxon>
        <taxon>Methylococcaceae</taxon>
        <taxon>Methylomonas</taxon>
    </lineage>
</organism>
<reference evidence="2" key="1">
    <citation type="submission" date="2021-04" db="EMBL/GenBank/DDBJ databases">
        <title>Draft genome sequence data of methanotrophic Methylovulum sp. strain S1L and Methylomonas sp. strain S2AM isolated from boreal lake water columns.</title>
        <authorList>
            <person name="Rissanen A.J."/>
            <person name="Mangayil R."/>
            <person name="Svenning M.M."/>
            <person name="Khanongnuch R."/>
        </authorList>
    </citation>
    <scope>NUCLEOTIDE SEQUENCE</scope>
    <source>
        <strain evidence="2">S2AM</strain>
    </source>
</reference>
<feature type="domain" description="DUF1902" evidence="1">
    <location>
        <begin position="4"/>
        <end position="59"/>
    </location>
</feature>
<dbReference type="InterPro" id="IPR035069">
    <property type="entry name" value="TTHA1013/TTHA0281-like"/>
</dbReference>
<evidence type="ECO:0000313" key="2">
    <source>
        <dbReference type="EMBL" id="QWF72184.1"/>
    </source>
</evidence>
<dbReference type="RefSeq" id="WP_215584430.1">
    <property type="nucleotide sequence ID" value="NZ_CP073754.1"/>
</dbReference>
<dbReference type="Pfam" id="PF08972">
    <property type="entry name" value="DUF1902"/>
    <property type="match status" value="1"/>
</dbReference>
<dbReference type="EMBL" id="CP073754">
    <property type="protein sequence ID" value="QWF72184.1"/>
    <property type="molecule type" value="Genomic_DNA"/>
</dbReference>